<name>A0ABU6AV98_9NOCA</name>
<comment type="caution">
    <text evidence="3">The sequence shown here is derived from an EMBL/GenBank/DDBJ whole genome shotgun (WGS) entry which is preliminary data.</text>
</comment>
<accession>A0ABU6AV98</accession>
<reference evidence="3 4" key="1">
    <citation type="submission" date="2023-12" db="EMBL/GenBank/DDBJ databases">
        <title>novel species in genus Nocarida.</title>
        <authorList>
            <person name="Li Z."/>
        </authorList>
    </citation>
    <scope>NUCLEOTIDE SEQUENCE [LARGE SCALE GENOMIC DNA]</scope>
    <source>
        <strain evidence="3 4">CDC186</strain>
    </source>
</reference>
<organism evidence="3 4">
    <name type="scientific">Nocardia implantans</name>
    <dbReference type="NCBI Taxonomy" id="3108168"/>
    <lineage>
        <taxon>Bacteria</taxon>
        <taxon>Bacillati</taxon>
        <taxon>Actinomycetota</taxon>
        <taxon>Actinomycetes</taxon>
        <taxon>Mycobacteriales</taxon>
        <taxon>Nocardiaceae</taxon>
        <taxon>Nocardia</taxon>
    </lineage>
</organism>
<dbReference type="PANTHER" id="PTHR33371:SF18">
    <property type="entry name" value="MCE-FAMILY PROTEIN MCE3C"/>
    <property type="match status" value="1"/>
</dbReference>
<dbReference type="PANTHER" id="PTHR33371">
    <property type="entry name" value="INTERMEMBRANE PHOSPHOLIPID TRANSPORT SYSTEM BINDING PROTEIN MLAD-RELATED"/>
    <property type="match status" value="1"/>
</dbReference>
<gene>
    <name evidence="3" type="ORF">U3653_15360</name>
</gene>
<evidence type="ECO:0000313" key="3">
    <source>
        <dbReference type="EMBL" id="MEB3511408.1"/>
    </source>
</evidence>
<dbReference type="NCBIfam" id="TIGR00996">
    <property type="entry name" value="Mtu_fam_mce"/>
    <property type="match status" value="1"/>
</dbReference>
<dbReference type="InterPro" id="IPR005693">
    <property type="entry name" value="Mce"/>
</dbReference>
<evidence type="ECO:0000259" key="2">
    <source>
        <dbReference type="Pfam" id="PF11887"/>
    </source>
</evidence>
<keyword evidence="4" id="KW-1185">Reference proteome</keyword>
<feature type="domain" description="Mammalian cell entry C-terminal" evidence="2">
    <location>
        <begin position="132"/>
        <end position="316"/>
    </location>
</feature>
<evidence type="ECO:0000259" key="1">
    <source>
        <dbReference type="Pfam" id="PF02470"/>
    </source>
</evidence>
<dbReference type="Pfam" id="PF02470">
    <property type="entry name" value="MlaD"/>
    <property type="match status" value="1"/>
</dbReference>
<dbReference type="EMBL" id="JAYKYQ010000005">
    <property type="protein sequence ID" value="MEB3511408.1"/>
    <property type="molecule type" value="Genomic_DNA"/>
</dbReference>
<dbReference type="InterPro" id="IPR003399">
    <property type="entry name" value="Mce/MlaD"/>
</dbReference>
<evidence type="ECO:0000313" key="4">
    <source>
        <dbReference type="Proteomes" id="UP001348098"/>
    </source>
</evidence>
<dbReference type="RefSeq" id="WP_195079938.1">
    <property type="nucleotide sequence ID" value="NZ_JAYESH010000002.1"/>
</dbReference>
<dbReference type="InterPro" id="IPR052336">
    <property type="entry name" value="MlaD_Phospholipid_Transporter"/>
</dbReference>
<feature type="domain" description="Mce/MlaD" evidence="1">
    <location>
        <begin position="51"/>
        <end position="125"/>
    </location>
</feature>
<dbReference type="Pfam" id="PF11887">
    <property type="entry name" value="Mce4_CUP1"/>
    <property type="match status" value="1"/>
</dbReference>
<sequence>MRLKKIARQAVRTLRQPIESHRRSVLGVGALAVLLTVLAAALGVNAIGVGKVAYEIEFAQAAGLRPGDSVTIAGVPVGRVQAQRLAGDHVVVTVDVDENVALGSETGAAVKLTTLLGARYVELRPAGPGSLPGRRIASRRTAVPYDLQQALENATVTFEQIDTEQIRKSLDSLAGQLRGVPTVLPGLLENMRALSAIIGDRRGELGALPAGIRRLTTVVTEQRADLAAITAQGRDLLTEIVARRAAIERLMDGTRRLADQLRVLVVEDRPKLDELITGLNGLLGSLARNDQLLRNTLEILPVPVRNFANASGTGNEVDFTAPAGPLVDSWMCAIGSRAQQIDLPPYFEDCK</sequence>
<protein>
    <submittedName>
        <fullName evidence="3">MCE family protein</fullName>
    </submittedName>
</protein>
<proteinExistence type="predicted"/>
<dbReference type="Proteomes" id="UP001348098">
    <property type="component" value="Unassembled WGS sequence"/>
</dbReference>
<dbReference type="InterPro" id="IPR024516">
    <property type="entry name" value="Mce_C"/>
</dbReference>